<feature type="compositionally biased region" description="Low complexity" evidence="8">
    <location>
        <begin position="1"/>
        <end position="12"/>
    </location>
</feature>
<feature type="compositionally biased region" description="Polar residues" evidence="8">
    <location>
        <begin position="565"/>
        <end position="576"/>
    </location>
</feature>
<feature type="compositionally biased region" description="Polar residues" evidence="8">
    <location>
        <begin position="724"/>
        <end position="733"/>
    </location>
</feature>
<evidence type="ECO:0000256" key="5">
    <source>
        <dbReference type="ARBA" id="ARBA00023212"/>
    </source>
</evidence>
<dbReference type="InterPro" id="IPR001452">
    <property type="entry name" value="SH3_domain"/>
</dbReference>
<dbReference type="STRING" id="13706.A0A1X2H9N1"/>
<dbReference type="InterPro" id="IPR027267">
    <property type="entry name" value="AH/BAR_dom_sf"/>
</dbReference>
<feature type="region of interest" description="Disordered" evidence="8">
    <location>
        <begin position="792"/>
        <end position="986"/>
    </location>
</feature>
<reference evidence="11 12" key="1">
    <citation type="submission" date="2016-07" db="EMBL/GenBank/DDBJ databases">
        <title>Pervasive Adenine N6-methylation of Active Genes in Fungi.</title>
        <authorList>
            <consortium name="DOE Joint Genome Institute"/>
            <person name="Mondo S.J."/>
            <person name="Dannebaum R.O."/>
            <person name="Kuo R.C."/>
            <person name="Labutti K."/>
            <person name="Haridas S."/>
            <person name="Kuo A."/>
            <person name="Salamov A."/>
            <person name="Ahrendt S.R."/>
            <person name="Lipzen A."/>
            <person name="Sullivan W."/>
            <person name="Andreopoulos W.B."/>
            <person name="Clum A."/>
            <person name="Lindquist E."/>
            <person name="Daum C."/>
            <person name="Ramamoorthy G.K."/>
            <person name="Gryganskyi A."/>
            <person name="Culley D."/>
            <person name="Magnuson J.K."/>
            <person name="James T.Y."/>
            <person name="O'Malley M.A."/>
            <person name="Stajich J.E."/>
            <person name="Spatafora J.W."/>
            <person name="Visel A."/>
            <person name="Grigoriev I.V."/>
        </authorList>
    </citation>
    <scope>NUCLEOTIDE SEQUENCE [LARGE SCALE GENOMIC DNA]</scope>
    <source>
        <strain evidence="11 12">NRRL 2496</strain>
    </source>
</reference>
<dbReference type="Pfam" id="PF00018">
    <property type="entry name" value="SH3_1"/>
    <property type="match status" value="1"/>
</dbReference>
<dbReference type="EMBL" id="MCGN01000006">
    <property type="protein sequence ID" value="ORY95381.1"/>
    <property type="molecule type" value="Genomic_DNA"/>
</dbReference>
<dbReference type="PROSITE" id="PS50002">
    <property type="entry name" value="SH3"/>
    <property type="match status" value="1"/>
</dbReference>
<feature type="region of interest" description="Disordered" evidence="8">
    <location>
        <begin position="1"/>
        <end position="20"/>
    </location>
</feature>
<evidence type="ECO:0000256" key="8">
    <source>
        <dbReference type="SAM" id="MobiDB-lite"/>
    </source>
</evidence>
<dbReference type="InParanoid" id="A0A1X2H9N1"/>
<feature type="region of interest" description="Disordered" evidence="8">
    <location>
        <begin position="535"/>
        <end position="780"/>
    </location>
</feature>
<evidence type="ECO:0000259" key="9">
    <source>
        <dbReference type="PROSITE" id="PS50002"/>
    </source>
</evidence>
<accession>A0A1X2H9N1</accession>
<keyword evidence="3" id="KW-0963">Cytoplasm</keyword>
<dbReference type="InterPro" id="IPR001060">
    <property type="entry name" value="FCH_dom"/>
</dbReference>
<feature type="compositionally biased region" description="Basic and acidic residues" evidence="8">
    <location>
        <begin position="404"/>
        <end position="414"/>
    </location>
</feature>
<evidence type="ECO:0000256" key="4">
    <source>
        <dbReference type="ARBA" id="ARBA00022553"/>
    </source>
</evidence>
<dbReference type="SUPFAM" id="SSF103657">
    <property type="entry name" value="BAR/IMD domain-like"/>
    <property type="match status" value="1"/>
</dbReference>
<dbReference type="GO" id="GO:0009898">
    <property type="term" value="C:cytoplasmic side of plasma membrane"/>
    <property type="evidence" value="ECO:0007669"/>
    <property type="project" value="TreeGrafter"/>
</dbReference>
<dbReference type="OrthoDB" id="27823at2759"/>
<dbReference type="Gene3D" id="2.30.30.40">
    <property type="entry name" value="SH3 Domains"/>
    <property type="match status" value="1"/>
</dbReference>
<dbReference type="OMA" id="IMMARSI"/>
<feature type="compositionally biased region" description="Polar residues" evidence="8">
    <location>
        <begin position="940"/>
        <end position="949"/>
    </location>
</feature>
<dbReference type="SMART" id="SM00055">
    <property type="entry name" value="FCH"/>
    <property type="match status" value="1"/>
</dbReference>
<dbReference type="PROSITE" id="PS51741">
    <property type="entry name" value="F_BAR"/>
    <property type="match status" value="1"/>
</dbReference>
<dbReference type="InterPro" id="IPR031160">
    <property type="entry name" value="F_BAR_dom"/>
</dbReference>
<feature type="region of interest" description="Disordered" evidence="8">
    <location>
        <begin position="367"/>
        <end position="386"/>
    </location>
</feature>
<organism evidence="11 12">
    <name type="scientific">Syncephalastrum racemosum</name>
    <name type="common">Filamentous fungus</name>
    <dbReference type="NCBI Taxonomy" id="13706"/>
    <lineage>
        <taxon>Eukaryota</taxon>
        <taxon>Fungi</taxon>
        <taxon>Fungi incertae sedis</taxon>
        <taxon>Mucoromycota</taxon>
        <taxon>Mucoromycotina</taxon>
        <taxon>Mucoromycetes</taxon>
        <taxon>Mucorales</taxon>
        <taxon>Syncephalastraceae</taxon>
        <taxon>Syncephalastrum</taxon>
    </lineage>
</organism>
<feature type="compositionally biased region" description="Polar residues" evidence="8">
    <location>
        <begin position="912"/>
        <end position="930"/>
    </location>
</feature>
<evidence type="ECO:0000256" key="1">
    <source>
        <dbReference type="ARBA" id="ARBA00004245"/>
    </source>
</evidence>
<keyword evidence="7" id="KW-0175">Coiled coil</keyword>
<evidence type="ECO:0000256" key="6">
    <source>
        <dbReference type="PROSITE-ProRule" id="PRU00192"/>
    </source>
</evidence>
<dbReference type="PRINTS" id="PR00452">
    <property type="entry name" value="SH3DOMAIN"/>
</dbReference>
<evidence type="ECO:0000256" key="7">
    <source>
        <dbReference type="PROSITE-ProRule" id="PRU01077"/>
    </source>
</evidence>
<dbReference type="GO" id="GO:0005543">
    <property type="term" value="F:phospholipid binding"/>
    <property type="evidence" value="ECO:0007669"/>
    <property type="project" value="TreeGrafter"/>
</dbReference>
<dbReference type="PANTHER" id="PTHR23065">
    <property type="entry name" value="PROLINE-SERINE-THREONINE PHOSPHATASE INTERACTING PROTEIN 1"/>
    <property type="match status" value="1"/>
</dbReference>
<feature type="compositionally biased region" description="Low complexity" evidence="8">
    <location>
        <begin position="950"/>
        <end position="969"/>
    </location>
</feature>
<evidence type="ECO:0008006" key="13">
    <source>
        <dbReference type="Google" id="ProtNLM"/>
    </source>
</evidence>
<dbReference type="AlphaFoldDB" id="A0A1X2H9N1"/>
<keyword evidence="2 6" id="KW-0728">SH3 domain</keyword>
<sequence>MATEVAAPNGAVHPPPAPPGARFADSFWDANDAGVDVLVERLRKSKQTCEEIRKLYEIRSQIEEDYGERLLKLSQLIVGQEEEGTLYESLSHIPSALETTGRAHLDLAQQLKHHLEAPLDNFVREQRDKRRTQHQHIENARQLKNMHLTNAVKAKEFYTAECTKVAGMEKYLRERGQEMPPDEVQQLKEEIDEGKKMLAAADQEYRRAIEVLTTVTTDWTNTWRTSCDTFQEMEEKRIDFVHNSLWSFSSMMSSVYLVDDQCCERIRTALEHVNVQKDVEAFIARNTTGTVVPETMRYEPFSALEIQTPPSQSANETKEQTPKDDAIMLPEAAVAATAVASAAAYTNASPKSAEVYEPTLSDDVVAKQPVDTHPPAGQPKEEIPDAHVAPDVMTSAFKEVENMLGDDKAKKDSADTNSEYAKASSPKASPPIHQQSTPPIVPPEPVTDSPKKDVNATPAAMADHMRLDAAPEAAMAAAPAAVAATSVDHAPSPYGASADGSRDVAQDEVSQITGADKVPSLPTAGAAVASAVAATAAAAAVIEPEPRASSSSSDRSRFKPIPNPAFSSGRSRASMDTQERQVSRVDSGSDMQVKLAETAAEPELASASAPAPAAAPLSAPVTLKDEQHSTSSEDEDEDALPRQIRPPPKEEKWVISSIRRPGQIAVRAQNARMYDRQSVSLTPRPSTLSSPTENNNYGHNSSSGNSATHVDATMQFLRDPEPQPSTSSGNKLQRNGPPLKIDIPNKSNPAPRPDQTQAAAQQVIAAGRAQAQTTPWQLESNNRFTQLDALVQEEDLPHPQQQQQQQQRRQLDVPPVMDTMEPSSSTGRKGKDFGSFVKGVLKSNSSNDVAGTASARPAPSVSHDKRFSTLPMSAGVDKKDKSNRFSLALFGNKKDKRHPKEVEETADEIFAQQASTRPLSTAISPASRQGPSRRPMSYMPASNSSQPSFQRHPSQQQLPPQQQQGWTPPAAEPQQDNNSNSSNSRAPIDRVRAIWSYEAKIPSEMSFMAGDLLAVFNKQADGWWEAELMDPQRRQRGLVPGNYMDPA</sequence>
<feature type="compositionally biased region" description="Low complexity" evidence="8">
    <location>
        <begin position="595"/>
        <end position="620"/>
    </location>
</feature>
<feature type="region of interest" description="Disordered" evidence="8">
    <location>
        <begin position="404"/>
        <end position="454"/>
    </location>
</feature>
<name>A0A1X2H9N1_SYNRA</name>
<keyword evidence="12" id="KW-1185">Reference proteome</keyword>
<feature type="compositionally biased region" description="Low complexity" evidence="8">
    <location>
        <begin position="678"/>
        <end position="706"/>
    </location>
</feature>
<dbReference type="FunCoup" id="A0A1X2H9N1">
    <property type="interactions" value="34"/>
</dbReference>
<evidence type="ECO:0000313" key="11">
    <source>
        <dbReference type="EMBL" id="ORY95381.1"/>
    </source>
</evidence>
<evidence type="ECO:0000256" key="2">
    <source>
        <dbReference type="ARBA" id="ARBA00022443"/>
    </source>
</evidence>
<dbReference type="Pfam" id="PF00611">
    <property type="entry name" value="FCH"/>
    <property type="match status" value="1"/>
</dbReference>
<dbReference type="InterPro" id="IPR036028">
    <property type="entry name" value="SH3-like_dom_sf"/>
</dbReference>
<comment type="subcellular location">
    <subcellularLocation>
        <location evidence="1">Cytoplasm</location>
        <location evidence="1">Cytoskeleton</location>
    </subcellularLocation>
</comment>
<comment type="caution">
    <text evidence="11">The sequence shown here is derived from an EMBL/GenBank/DDBJ whole genome shotgun (WGS) entry which is preliminary data.</text>
</comment>
<dbReference type="GO" id="GO:0120104">
    <property type="term" value="C:mitotic actomyosin contractile ring, proximal layer"/>
    <property type="evidence" value="ECO:0007669"/>
    <property type="project" value="TreeGrafter"/>
</dbReference>
<gene>
    <name evidence="11" type="ORF">BCR43DRAFT_515507</name>
</gene>
<feature type="domain" description="F-BAR" evidence="10">
    <location>
        <begin position="19"/>
        <end position="278"/>
    </location>
</feature>
<dbReference type="Gene3D" id="1.20.1270.60">
    <property type="entry name" value="Arfaptin homology (AH) domain/BAR domain"/>
    <property type="match status" value="1"/>
</dbReference>
<dbReference type="CDD" id="cd00174">
    <property type="entry name" value="SH3"/>
    <property type="match status" value="1"/>
</dbReference>
<proteinExistence type="predicted"/>
<keyword evidence="5" id="KW-0206">Cytoskeleton</keyword>
<protein>
    <recommendedName>
        <fullName evidence="13">SH3 domain-containing protein</fullName>
    </recommendedName>
</protein>
<feature type="domain" description="SH3" evidence="9">
    <location>
        <begin position="986"/>
        <end position="1047"/>
    </location>
</feature>
<dbReference type="SMART" id="SM00326">
    <property type="entry name" value="SH3"/>
    <property type="match status" value="1"/>
</dbReference>
<evidence type="ECO:0000313" key="12">
    <source>
        <dbReference type="Proteomes" id="UP000242180"/>
    </source>
</evidence>
<dbReference type="GO" id="GO:0030036">
    <property type="term" value="P:actin cytoskeleton organization"/>
    <property type="evidence" value="ECO:0007669"/>
    <property type="project" value="UniProtKB-ARBA"/>
</dbReference>
<dbReference type="Proteomes" id="UP000242180">
    <property type="component" value="Unassembled WGS sequence"/>
</dbReference>
<dbReference type="PANTHER" id="PTHR23065:SF7">
    <property type="entry name" value="NOSTRIN, ISOFORM H"/>
    <property type="match status" value="1"/>
</dbReference>
<feature type="compositionally biased region" description="Low complexity" evidence="8">
    <location>
        <begin position="535"/>
        <end position="553"/>
    </location>
</feature>
<dbReference type="SUPFAM" id="SSF50044">
    <property type="entry name" value="SH3-domain"/>
    <property type="match status" value="1"/>
</dbReference>
<feature type="compositionally biased region" description="Low complexity" evidence="8">
    <location>
        <begin position="755"/>
        <end position="772"/>
    </location>
</feature>
<keyword evidence="4" id="KW-0597">Phosphoprotein</keyword>
<evidence type="ECO:0000256" key="3">
    <source>
        <dbReference type="ARBA" id="ARBA00022490"/>
    </source>
</evidence>
<evidence type="ECO:0000259" key="10">
    <source>
        <dbReference type="PROSITE" id="PS51741"/>
    </source>
</evidence>